<evidence type="ECO:0000313" key="2">
    <source>
        <dbReference type="EMBL" id="KAG2965859.1"/>
    </source>
</evidence>
<organism evidence="2 3">
    <name type="scientific">Phytophthora cactorum</name>
    <dbReference type="NCBI Taxonomy" id="29920"/>
    <lineage>
        <taxon>Eukaryota</taxon>
        <taxon>Sar</taxon>
        <taxon>Stramenopiles</taxon>
        <taxon>Oomycota</taxon>
        <taxon>Peronosporomycetes</taxon>
        <taxon>Peronosporales</taxon>
        <taxon>Peronosporaceae</taxon>
        <taxon>Phytophthora</taxon>
    </lineage>
</organism>
<evidence type="ECO:0000256" key="1">
    <source>
        <dbReference type="SAM" id="MobiDB-lite"/>
    </source>
</evidence>
<dbReference type="EMBL" id="RCML01001067">
    <property type="protein sequence ID" value="KAG2965859.1"/>
    <property type="molecule type" value="Genomic_DNA"/>
</dbReference>
<proteinExistence type="predicted"/>
<dbReference type="VEuPathDB" id="FungiDB:PC110_g2253"/>
<evidence type="ECO:0000313" key="3">
    <source>
        <dbReference type="Proteomes" id="UP000697107"/>
    </source>
</evidence>
<protein>
    <submittedName>
        <fullName evidence="2">Uncharacterized protein</fullName>
    </submittedName>
</protein>
<feature type="compositionally biased region" description="Polar residues" evidence="1">
    <location>
        <begin position="61"/>
        <end position="74"/>
    </location>
</feature>
<feature type="compositionally biased region" description="Basic and acidic residues" evidence="1">
    <location>
        <begin position="75"/>
        <end position="86"/>
    </location>
</feature>
<feature type="compositionally biased region" description="Polar residues" evidence="1">
    <location>
        <begin position="88"/>
        <end position="98"/>
    </location>
</feature>
<gene>
    <name evidence="2" type="ORF">PC118_g19497</name>
</gene>
<dbReference type="AlphaFoldDB" id="A0A8T1F128"/>
<name>A0A8T1F128_9STRA</name>
<feature type="compositionally biased region" description="Low complexity" evidence="1">
    <location>
        <begin position="39"/>
        <end position="51"/>
    </location>
</feature>
<sequence length="147" mass="16245">MERLSQEKKDEIIELWEGYNTRTEESSSQNLDQLDDSGFDSPSFSPPSSHSSPDETPVSDFRSNSNYIECNASENFDHAGMERDTVENTDASVENDGVENNNCMEIEVESDPAGAVREALERDDAGVMSETAENGALEKLRELSNAT</sequence>
<accession>A0A8T1F128</accession>
<dbReference type="Proteomes" id="UP000697107">
    <property type="component" value="Unassembled WGS sequence"/>
</dbReference>
<reference evidence="2" key="1">
    <citation type="submission" date="2018-10" db="EMBL/GenBank/DDBJ databases">
        <title>Effector identification in a new, highly contiguous assembly of the strawberry crown rot pathogen Phytophthora cactorum.</title>
        <authorList>
            <person name="Armitage A.D."/>
            <person name="Nellist C.F."/>
            <person name="Bates H."/>
            <person name="Vickerstaff R.J."/>
            <person name="Harrison R.J."/>
        </authorList>
    </citation>
    <scope>NUCLEOTIDE SEQUENCE</scope>
    <source>
        <strain evidence="2">P415</strain>
    </source>
</reference>
<comment type="caution">
    <text evidence="2">The sequence shown here is derived from an EMBL/GenBank/DDBJ whole genome shotgun (WGS) entry which is preliminary data.</text>
</comment>
<feature type="region of interest" description="Disordered" evidence="1">
    <location>
        <begin position="17"/>
        <end position="98"/>
    </location>
</feature>